<feature type="transmembrane region" description="Helical" evidence="1">
    <location>
        <begin position="261"/>
        <end position="280"/>
    </location>
</feature>
<dbReference type="InterPro" id="IPR000620">
    <property type="entry name" value="EamA_dom"/>
</dbReference>
<dbReference type="OrthoDB" id="9815120at2"/>
<evidence type="ECO:0000256" key="1">
    <source>
        <dbReference type="SAM" id="Phobius"/>
    </source>
</evidence>
<dbReference type="EMBL" id="CP024091">
    <property type="protein sequence ID" value="ATP55987.1"/>
    <property type="molecule type" value="Genomic_DNA"/>
</dbReference>
<proteinExistence type="predicted"/>
<evidence type="ECO:0000259" key="2">
    <source>
        <dbReference type="Pfam" id="PF00892"/>
    </source>
</evidence>
<feature type="transmembrane region" description="Helical" evidence="1">
    <location>
        <begin position="144"/>
        <end position="163"/>
    </location>
</feature>
<keyword evidence="1" id="KW-0812">Transmembrane</keyword>
<dbReference type="SUPFAM" id="SSF103481">
    <property type="entry name" value="Multidrug resistance efflux transporter EmrE"/>
    <property type="match status" value="1"/>
</dbReference>
<name>A0A2D1U2Z9_9SPHI</name>
<dbReference type="AlphaFoldDB" id="A0A2D1U2Z9"/>
<feature type="transmembrane region" description="Helical" evidence="1">
    <location>
        <begin position="235"/>
        <end position="255"/>
    </location>
</feature>
<feature type="transmembrane region" description="Helical" evidence="1">
    <location>
        <begin position="12"/>
        <end position="30"/>
    </location>
</feature>
<feature type="transmembrane region" description="Helical" evidence="1">
    <location>
        <begin position="94"/>
        <end position="112"/>
    </location>
</feature>
<feature type="transmembrane region" description="Helical" evidence="1">
    <location>
        <begin position="70"/>
        <end position="88"/>
    </location>
</feature>
<reference evidence="3 4" key="1">
    <citation type="submission" date="2017-10" db="EMBL/GenBank/DDBJ databases">
        <title>Whole genome of Pedobacter ginsengisoli T01R-27 isolated from tomato rhizosphere.</title>
        <authorList>
            <person name="Weon H.-Y."/>
            <person name="Lee S.A."/>
            <person name="Sang M.K."/>
            <person name="Song J."/>
        </authorList>
    </citation>
    <scope>NUCLEOTIDE SEQUENCE [LARGE SCALE GENOMIC DNA]</scope>
    <source>
        <strain evidence="3 4">T01R-27</strain>
    </source>
</reference>
<dbReference type="Proteomes" id="UP000223749">
    <property type="component" value="Chromosome"/>
</dbReference>
<organism evidence="3 4">
    <name type="scientific">Pedobacter ginsengisoli</name>
    <dbReference type="NCBI Taxonomy" id="363852"/>
    <lineage>
        <taxon>Bacteria</taxon>
        <taxon>Pseudomonadati</taxon>
        <taxon>Bacteroidota</taxon>
        <taxon>Sphingobacteriia</taxon>
        <taxon>Sphingobacteriales</taxon>
        <taxon>Sphingobacteriaceae</taxon>
        <taxon>Pedobacter</taxon>
    </lineage>
</organism>
<evidence type="ECO:0000313" key="3">
    <source>
        <dbReference type="EMBL" id="ATP55987.1"/>
    </source>
</evidence>
<feature type="transmembrane region" description="Helical" evidence="1">
    <location>
        <begin position="201"/>
        <end position="223"/>
    </location>
</feature>
<dbReference type="GO" id="GO:0016020">
    <property type="term" value="C:membrane"/>
    <property type="evidence" value="ECO:0007669"/>
    <property type="project" value="InterPro"/>
</dbReference>
<dbReference type="Pfam" id="PF00892">
    <property type="entry name" value="EamA"/>
    <property type="match status" value="1"/>
</dbReference>
<keyword evidence="1" id="KW-1133">Transmembrane helix</keyword>
<gene>
    <name evidence="3" type="ORF">CPT03_05690</name>
</gene>
<keyword evidence="1" id="KW-0472">Membrane</keyword>
<dbReference type="InterPro" id="IPR037185">
    <property type="entry name" value="EmrE-like"/>
</dbReference>
<dbReference type="RefSeq" id="WP_099437929.1">
    <property type="nucleotide sequence ID" value="NZ_CP024091.1"/>
</dbReference>
<feature type="transmembrane region" description="Helical" evidence="1">
    <location>
        <begin position="36"/>
        <end position="58"/>
    </location>
</feature>
<feature type="transmembrane region" description="Helical" evidence="1">
    <location>
        <begin position="119"/>
        <end position="138"/>
    </location>
</feature>
<sequence length="286" mass="29777">MSTNNKLINIPPLPAVLLSIVSVQGGAAIAKGLFPALGATGTASVRIGLSAIILLGAYRPNLKLLTAKQWKAVIPYGISLGLMNVIFYMAIERIPLGLGVTLEFIGPLLLAVRGSKRVLDFFWVLLAAIGIAFIAPWNEKGIDLIGASLALLAGGFWAGYIILGGRIAKIMDGEQAVAVGMIFAAIVVVPFGFVGGGLGNFIPIMILSGSALALLSSAIPFTLEIGALKKLPARTFSILMSLEPAAAALCGIVFLSEHLTLLQWLAVSFVVMASLGATLTKGKKNL</sequence>
<dbReference type="KEGG" id="pgs:CPT03_05690"/>
<protein>
    <submittedName>
        <fullName evidence="3">EamA family transporter</fullName>
    </submittedName>
</protein>
<feature type="domain" description="EamA" evidence="2">
    <location>
        <begin position="145"/>
        <end position="276"/>
    </location>
</feature>
<evidence type="ECO:0000313" key="4">
    <source>
        <dbReference type="Proteomes" id="UP000223749"/>
    </source>
</evidence>
<keyword evidence="4" id="KW-1185">Reference proteome</keyword>
<accession>A0A2D1U2Z9</accession>
<feature type="transmembrane region" description="Helical" evidence="1">
    <location>
        <begin position="175"/>
        <end position="195"/>
    </location>
</feature>